<proteinExistence type="predicted"/>
<dbReference type="OrthoDB" id="6059368at2759"/>
<keyword evidence="3" id="KW-1185">Reference proteome</keyword>
<reference evidence="2" key="1">
    <citation type="submission" date="2020-06" db="EMBL/GenBank/DDBJ databases">
        <title>Draft genome of Bugula neritina, a colonial animal packing powerful symbionts and potential medicines.</title>
        <authorList>
            <person name="Rayko M."/>
        </authorList>
    </citation>
    <scope>NUCLEOTIDE SEQUENCE [LARGE SCALE GENOMIC DNA]</scope>
    <source>
        <strain evidence="2">Kwan_BN1</strain>
    </source>
</reference>
<protein>
    <submittedName>
        <fullName evidence="2">Uncharacterized protein</fullName>
    </submittedName>
</protein>
<accession>A0A7J7IXH3</accession>
<dbReference type="AlphaFoldDB" id="A0A7J7IXH3"/>
<comment type="caution">
    <text evidence="2">The sequence shown here is derived from an EMBL/GenBank/DDBJ whole genome shotgun (WGS) entry which is preliminary data.</text>
</comment>
<feature type="region of interest" description="Disordered" evidence="1">
    <location>
        <begin position="1"/>
        <end position="28"/>
    </location>
</feature>
<dbReference type="EMBL" id="VXIV02003340">
    <property type="protein sequence ID" value="KAF6018094.1"/>
    <property type="molecule type" value="Genomic_DNA"/>
</dbReference>
<organism evidence="2 3">
    <name type="scientific">Bugula neritina</name>
    <name type="common">Brown bryozoan</name>
    <name type="synonym">Sertularia neritina</name>
    <dbReference type="NCBI Taxonomy" id="10212"/>
    <lineage>
        <taxon>Eukaryota</taxon>
        <taxon>Metazoa</taxon>
        <taxon>Spiralia</taxon>
        <taxon>Lophotrochozoa</taxon>
        <taxon>Bryozoa</taxon>
        <taxon>Gymnolaemata</taxon>
        <taxon>Cheilostomatida</taxon>
        <taxon>Flustrina</taxon>
        <taxon>Buguloidea</taxon>
        <taxon>Bugulidae</taxon>
        <taxon>Bugula</taxon>
    </lineage>
</organism>
<name>A0A7J7IXH3_BUGNE</name>
<sequence length="77" mass="8964">MPNLLGNPKSAIRLRTSRPVDPNRPRPIKVEFTSETSKWEFIKRANASLRSLNVFVKPDESKKKEKNNMHYVSKLEI</sequence>
<evidence type="ECO:0000313" key="2">
    <source>
        <dbReference type="EMBL" id="KAF6018094.1"/>
    </source>
</evidence>
<evidence type="ECO:0000256" key="1">
    <source>
        <dbReference type="SAM" id="MobiDB-lite"/>
    </source>
</evidence>
<dbReference type="Proteomes" id="UP000593567">
    <property type="component" value="Unassembled WGS sequence"/>
</dbReference>
<gene>
    <name evidence="2" type="ORF">EB796_023598</name>
</gene>
<evidence type="ECO:0000313" key="3">
    <source>
        <dbReference type="Proteomes" id="UP000593567"/>
    </source>
</evidence>